<evidence type="ECO:0000313" key="1">
    <source>
        <dbReference type="EMBL" id="WPK10269.1"/>
    </source>
</evidence>
<name>A0ABZ0RPX3_9BACI</name>
<dbReference type="Proteomes" id="UP001322664">
    <property type="component" value="Chromosome"/>
</dbReference>
<dbReference type="RefSeq" id="WP_319835539.1">
    <property type="nucleotide sequence ID" value="NZ_CP137624.1"/>
</dbReference>
<evidence type="ECO:0000313" key="2">
    <source>
        <dbReference type="Proteomes" id="UP001322664"/>
    </source>
</evidence>
<accession>A0ABZ0RPX3</accession>
<gene>
    <name evidence="1" type="ORF">R6U77_10005</name>
</gene>
<dbReference type="EMBL" id="CP137624">
    <property type="protein sequence ID" value="WPK10269.1"/>
    <property type="molecule type" value="Genomic_DNA"/>
</dbReference>
<keyword evidence="2" id="KW-1185">Reference proteome</keyword>
<organism evidence="1 2">
    <name type="scientific">Lysinibacillus louembei</name>
    <dbReference type="NCBI Taxonomy" id="1470088"/>
    <lineage>
        <taxon>Bacteria</taxon>
        <taxon>Bacillati</taxon>
        <taxon>Bacillota</taxon>
        <taxon>Bacilli</taxon>
        <taxon>Bacillales</taxon>
        <taxon>Bacillaceae</taxon>
        <taxon>Lysinibacillus</taxon>
    </lineage>
</organism>
<sequence length="206" mass="24259">MINLNDLINIKNKKGGLLKDDVYDFFIENIECESDKIDKNQNRYEMWKFKLRLIDRDYRLTKNVLVYDEASVNDIGKNQLMYLIGLLDIDFDNLAIKESELKDFLMGKLKELKVVSTVYTKNGRNEVGWLYGMEDKEKALENFHRRNQEFKKLDEAVEKIEKVDEVSPNEAHQVLKNEVKVNEEKSTQANVNGTDDINYTDFIKFD</sequence>
<reference evidence="1 2" key="1">
    <citation type="submission" date="2023-09" db="EMBL/GenBank/DDBJ databases">
        <authorList>
            <person name="Page C.A."/>
            <person name="Perez-Diaz I.M."/>
        </authorList>
    </citation>
    <scope>NUCLEOTIDE SEQUENCE [LARGE SCALE GENOMIC DNA]</scope>
    <source>
        <strain evidence="1 2">Ll15</strain>
    </source>
</reference>
<protein>
    <submittedName>
        <fullName evidence="1">Uncharacterized protein</fullName>
    </submittedName>
</protein>
<proteinExistence type="predicted"/>